<feature type="transmembrane region" description="Helical" evidence="1">
    <location>
        <begin position="333"/>
        <end position="351"/>
    </location>
</feature>
<reference evidence="3" key="2">
    <citation type="submission" date="2020-09" db="EMBL/GenBank/DDBJ databases">
        <authorList>
            <person name="Sun Q."/>
            <person name="Zhou Y."/>
        </authorList>
    </citation>
    <scope>NUCLEOTIDE SEQUENCE</scope>
    <source>
        <strain evidence="3">CGMCC 1.15179</strain>
    </source>
</reference>
<accession>A0A8J2VGH9</accession>
<dbReference type="Proteomes" id="UP000625210">
    <property type="component" value="Unassembled WGS sequence"/>
</dbReference>
<reference evidence="3" key="1">
    <citation type="journal article" date="2014" name="Int. J. Syst. Evol. Microbiol.">
        <title>Complete genome sequence of Corynebacterium casei LMG S-19264T (=DSM 44701T), isolated from a smear-ripened cheese.</title>
        <authorList>
            <consortium name="US DOE Joint Genome Institute (JGI-PGF)"/>
            <person name="Walter F."/>
            <person name="Albersmeier A."/>
            <person name="Kalinowski J."/>
            <person name="Ruckert C."/>
        </authorList>
    </citation>
    <scope>NUCLEOTIDE SEQUENCE</scope>
    <source>
        <strain evidence="3">CGMCC 1.15179</strain>
    </source>
</reference>
<dbReference type="Pfam" id="PF07670">
    <property type="entry name" value="Gate"/>
    <property type="match status" value="2"/>
</dbReference>
<keyword evidence="1" id="KW-0472">Membrane</keyword>
<proteinExistence type="predicted"/>
<feature type="transmembrane region" description="Helical" evidence="1">
    <location>
        <begin position="45"/>
        <end position="73"/>
    </location>
</feature>
<feature type="domain" description="Nucleoside transporter/FeoB GTPase Gate" evidence="2">
    <location>
        <begin position="226"/>
        <end position="322"/>
    </location>
</feature>
<keyword evidence="4" id="KW-1185">Reference proteome</keyword>
<organism evidence="3 4">
    <name type="scientific">Marinithermofilum abyssi</name>
    <dbReference type="NCBI Taxonomy" id="1571185"/>
    <lineage>
        <taxon>Bacteria</taxon>
        <taxon>Bacillati</taxon>
        <taxon>Bacillota</taxon>
        <taxon>Bacilli</taxon>
        <taxon>Bacillales</taxon>
        <taxon>Thermoactinomycetaceae</taxon>
        <taxon>Marinithermofilum</taxon>
    </lineage>
</organism>
<dbReference type="InterPro" id="IPR011642">
    <property type="entry name" value="Gate_dom"/>
</dbReference>
<evidence type="ECO:0000256" key="1">
    <source>
        <dbReference type="SAM" id="Phobius"/>
    </source>
</evidence>
<protein>
    <submittedName>
        <fullName evidence="3">Sporulation integral membrane protein YlbJ</fullName>
    </submittedName>
</protein>
<feature type="transmembrane region" description="Helical" evidence="1">
    <location>
        <begin position="85"/>
        <end position="106"/>
    </location>
</feature>
<feature type="transmembrane region" description="Helical" evidence="1">
    <location>
        <begin position="214"/>
        <end position="236"/>
    </location>
</feature>
<sequence>MKPRPPVLRARLQSAALGTVSLFLLCSLIIFPEQVFHSSLKGLKIWWDVVLPALLPFFIASEIMLGFGMVHFFGVLLEPLMRPLFRVPGTGAFVMAMAFASGYLVGPKLTVRLREQKLITRSEGERLVSFANTAGPLFLFGAIAVGFFHDVTLGVTIAVAHYSASLIVGLLMRFHDPAAPVTETAAVDSRFFLFRALQAMHRARLKDGRSVGQLMGNAVSSAIQTLLVVGGFIVLFSVLMSILGQVGITRMLTAGIGVLFTFLHLPVELAPSLIAGTLETTLGAQSASQAPETVNLLHKLAVVSAVTAWSGLSVHAQVASILSKTDIRYTPYCIARLMHGCLAAVITLVIHKPVQQYMAQSNTAIPAIFRDAPSGGWAQFWEWTDFIGIRFFAFMGTLLAVAVVIHLVRYARMKSSP</sequence>
<dbReference type="InterPro" id="IPR014226">
    <property type="entry name" value="Spore_IM_YlbJ"/>
</dbReference>
<feature type="transmembrane region" description="Helical" evidence="1">
    <location>
        <begin position="12"/>
        <end position="33"/>
    </location>
</feature>
<keyword evidence="1" id="KW-0812">Transmembrane</keyword>
<evidence type="ECO:0000259" key="2">
    <source>
        <dbReference type="Pfam" id="PF07670"/>
    </source>
</evidence>
<feature type="transmembrane region" description="Helical" evidence="1">
    <location>
        <begin position="153"/>
        <end position="172"/>
    </location>
</feature>
<name>A0A8J2VGH9_9BACL</name>
<dbReference type="NCBIfam" id="TIGR02871">
    <property type="entry name" value="spore_ylbJ"/>
    <property type="match status" value="1"/>
</dbReference>
<gene>
    <name evidence="3" type="ORF">GCM10011571_17940</name>
</gene>
<feature type="domain" description="Nucleoside transporter/FeoB GTPase Gate" evidence="2">
    <location>
        <begin position="49"/>
        <end position="119"/>
    </location>
</feature>
<dbReference type="EMBL" id="BMHQ01000005">
    <property type="protein sequence ID" value="GGE16680.1"/>
    <property type="molecule type" value="Genomic_DNA"/>
</dbReference>
<evidence type="ECO:0000313" key="4">
    <source>
        <dbReference type="Proteomes" id="UP000625210"/>
    </source>
</evidence>
<dbReference type="AlphaFoldDB" id="A0A8J2VGH9"/>
<feature type="transmembrane region" description="Helical" evidence="1">
    <location>
        <begin position="127"/>
        <end position="147"/>
    </location>
</feature>
<keyword evidence="1" id="KW-1133">Transmembrane helix</keyword>
<evidence type="ECO:0000313" key="3">
    <source>
        <dbReference type="EMBL" id="GGE16680.1"/>
    </source>
</evidence>
<dbReference type="RefSeq" id="WP_188647535.1">
    <property type="nucleotide sequence ID" value="NZ_BMHQ01000005.1"/>
</dbReference>
<feature type="transmembrane region" description="Helical" evidence="1">
    <location>
        <begin position="387"/>
        <end position="408"/>
    </location>
</feature>
<comment type="caution">
    <text evidence="3">The sequence shown here is derived from an EMBL/GenBank/DDBJ whole genome shotgun (WGS) entry which is preliminary data.</text>
</comment>